<gene>
    <name evidence="1" type="ORF">AVDCRST_MAG44-1328</name>
</gene>
<evidence type="ECO:0000313" key="1">
    <source>
        <dbReference type="EMBL" id="CAA9510193.1"/>
    </source>
</evidence>
<dbReference type="EMBL" id="CADCVY010000091">
    <property type="protein sequence ID" value="CAA9510193.1"/>
    <property type="molecule type" value="Genomic_DNA"/>
</dbReference>
<protein>
    <submittedName>
        <fullName evidence="1">Uncharacterized protein</fullName>
    </submittedName>
</protein>
<dbReference type="AlphaFoldDB" id="A0A6J4T0R5"/>
<accession>A0A6J4T0R5</accession>
<feature type="non-terminal residue" evidence="1">
    <location>
        <position position="60"/>
    </location>
</feature>
<reference evidence="1" key="1">
    <citation type="submission" date="2020-02" db="EMBL/GenBank/DDBJ databases">
        <authorList>
            <person name="Meier V. D."/>
        </authorList>
    </citation>
    <scope>NUCLEOTIDE SEQUENCE</scope>
    <source>
        <strain evidence="1">AVDCRST_MAG44</strain>
    </source>
</reference>
<feature type="non-terminal residue" evidence="1">
    <location>
        <position position="1"/>
    </location>
</feature>
<proteinExistence type="predicted"/>
<organism evidence="1">
    <name type="scientific">uncultured Sphingomonas sp</name>
    <dbReference type="NCBI Taxonomy" id="158754"/>
    <lineage>
        <taxon>Bacteria</taxon>
        <taxon>Pseudomonadati</taxon>
        <taxon>Pseudomonadota</taxon>
        <taxon>Alphaproteobacteria</taxon>
        <taxon>Sphingomonadales</taxon>
        <taxon>Sphingomonadaceae</taxon>
        <taxon>Sphingomonas</taxon>
        <taxon>environmental samples</taxon>
    </lineage>
</organism>
<name>A0A6J4T0R5_9SPHN</name>
<sequence>ACLALDPVCYRFGHGVRWPCSDVVRPGAARQFSRCVRAGARGRVHRLFDQRRCQPADRNL</sequence>